<evidence type="ECO:0000313" key="2">
    <source>
        <dbReference type="EMBL" id="KAJ8426729.1"/>
    </source>
</evidence>
<evidence type="ECO:0000313" key="3">
    <source>
        <dbReference type="Proteomes" id="UP001153076"/>
    </source>
</evidence>
<dbReference type="AlphaFoldDB" id="A0A9Q1GX01"/>
<dbReference type="EMBL" id="JAKOGI010001245">
    <property type="protein sequence ID" value="KAJ8426729.1"/>
    <property type="molecule type" value="Genomic_DNA"/>
</dbReference>
<feature type="region of interest" description="Disordered" evidence="1">
    <location>
        <begin position="217"/>
        <end position="241"/>
    </location>
</feature>
<evidence type="ECO:0000256" key="1">
    <source>
        <dbReference type="SAM" id="MobiDB-lite"/>
    </source>
</evidence>
<accession>A0A9Q1GX01</accession>
<protein>
    <submittedName>
        <fullName evidence="2">Uncharacterized protein</fullName>
    </submittedName>
</protein>
<dbReference type="Proteomes" id="UP001153076">
    <property type="component" value="Unassembled WGS sequence"/>
</dbReference>
<name>A0A9Q1GX01_9CARY</name>
<gene>
    <name evidence="2" type="ORF">Cgig2_011550</name>
</gene>
<comment type="caution">
    <text evidence="2">The sequence shown here is derived from an EMBL/GenBank/DDBJ whole genome shotgun (WGS) entry which is preliminary data.</text>
</comment>
<sequence>MWSKFVSRILSAGPRKRLTGRTPYPGLTPGHWLSCRWVFRGDEVPKTGEIALYILENCEWDWREVAFPSLRLPDDYQDLCPDFDLSQAKEAAQDFLLPEIPQVTFCAMLLNDAVRLGVLSRGMIEILELDLVELRWSTFEEWLWCSRGNILRASRSEPDSDREESSELMHLPHPVALAMSSGFSFLVNKKTVVYGEEEEFREGSGQDHVISTCGIKKRQAGIKKADTRPAQGGGKKENRWR</sequence>
<keyword evidence="3" id="KW-1185">Reference proteome</keyword>
<reference evidence="2" key="1">
    <citation type="submission" date="2022-04" db="EMBL/GenBank/DDBJ databases">
        <title>Carnegiea gigantea Genome sequencing and assembly v2.</title>
        <authorList>
            <person name="Copetti D."/>
            <person name="Sanderson M.J."/>
            <person name="Burquez A."/>
            <person name="Wojciechowski M.F."/>
        </authorList>
    </citation>
    <scope>NUCLEOTIDE SEQUENCE</scope>
    <source>
        <strain evidence="2">SGP5-SGP5p</strain>
        <tissue evidence="2">Aerial part</tissue>
    </source>
</reference>
<proteinExistence type="predicted"/>
<organism evidence="2 3">
    <name type="scientific">Carnegiea gigantea</name>
    <dbReference type="NCBI Taxonomy" id="171969"/>
    <lineage>
        <taxon>Eukaryota</taxon>
        <taxon>Viridiplantae</taxon>
        <taxon>Streptophyta</taxon>
        <taxon>Embryophyta</taxon>
        <taxon>Tracheophyta</taxon>
        <taxon>Spermatophyta</taxon>
        <taxon>Magnoliopsida</taxon>
        <taxon>eudicotyledons</taxon>
        <taxon>Gunneridae</taxon>
        <taxon>Pentapetalae</taxon>
        <taxon>Caryophyllales</taxon>
        <taxon>Cactineae</taxon>
        <taxon>Cactaceae</taxon>
        <taxon>Cactoideae</taxon>
        <taxon>Echinocereeae</taxon>
        <taxon>Carnegiea</taxon>
    </lineage>
</organism>